<feature type="transmembrane region" description="Helical" evidence="5">
    <location>
        <begin position="210"/>
        <end position="233"/>
    </location>
</feature>
<name>A0A212L2D4_9BACT</name>
<feature type="transmembrane region" description="Helical" evidence="5">
    <location>
        <begin position="137"/>
        <end position="157"/>
    </location>
</feature>
<evidence type="ECO:0000256" key="4">
    <source>
        <dbReference type="ARBA" id="ARBA00023136"/>
    </source>
</evidence>
<proteinExistence type="inferred from homology"/>
<dbReference type="InterPro" id="IPR002781">
    <property type="entry name" value="TM_pro_TauE-like"/>
</dbReference>
<evidence type="ECO:0000256" key="2">
    <source>
        <dbReference type="ARBA" id="ARBA00022692"/>
    </source>
</evidence>
<organism evidence="6">
    <name type="scientific">uncultured Desulfovibrio sp</name>
    <dbReference type="NCBI Taxonomy" id="167968"/>
    <lineage>
        <taxon>Bacteria</taxon>
        <taxon>Pseudomonadati</taxon>
        <taxon>Thermodesulfobacteriota</taxon>
        <taxon>Desulfovibrionia</taxon>
        <taxon>Desulfovibrionales</taxon>
        <taxon>Desulfovibrionaceae</taxon>
        <taxon>Desulfovibrio</taxon>
        <taxon>environmental samples</taxon>
    </lineage>
</organism>
<keyword evidence="2 5" id="KW-0812">Transmembrane</keyword>
<feature type="transmembrane region" description="Helical" evidence="5">
    <location>
        <begin position="47"/>
        <end position="69"/>
    </location>
</feature>
<reference evidence="6" key="1">
    <citation type="submission" date="2016-08" db="EMBL/GenBank/DDBJ databases">
        <authorList>
            <person name="Seilhamer J.J."/>
        </authorList>
    </citation>
    <scope>NUCLEOTIDE SEQUENCE</scope>
    <source>
        <strain evidence="6">86-1</strain>
    </source>
</reference>
<dbReference type="AlphaFoldDB" id="A0A212L2D4"/>
<keyword evidence="3 5" id="KW-1133">Transmembrane helix</keyword>
<dbReference type="Pfam" id="PF01925">
    <property type="entry name" value="TauE"/>
    <property type="match status" value="1"/>
</dbReference>
<evidence type="ECO:0000256" key="5">
    <source>
        <dbReference type="RuleBase" id="RU363041"/>
    </source>
</evidence>
<dbReference type="PANTHER" id="PTHR43483:SF3">
    <property type="entry name" value="MEMBRANE TRANSPORTER PROTEIN HI_0806-RELATED"/>
    <property type="match status" value="1"/>
</dbReference>
<evidence type="ECO:0000256" key="1">
    <source>
        <dbReference type="ARBA" id="ARBA00004141"/>
    </source>
</evidence>
<sequence length="265" mass="27170">MLLTLVIYLACGAVTGVLAGLLGVGGGIVLVPMMVAIFPSVGVPAEYVQQMALGTSLASIMITSISSARAQNKRGAVHWDIFRNITPGILVGTFVGGLIATHMPTLALKIIFICFLLMVSVQMLSGYRPPATRNMPGFVGTSGVGVGIGLISSFVGIGGGTLSVPFMSSCNVPLHHAVGTSAAIGFPIAVAGTLGFIVGGWGRPDLPPMALGFVNLWALLGIASASFLTAPLGVRLSHALPADKLKRGFACFLVIVAVKMAWGLL</sequence>
<accession>A0A212L2D4</accession>
<protein>
    <recommendedName>
        <fullName evidence="5">Probable membrane transporter protein</fullName>
    </recommendedName>
</protein>
<dbReference type="RefSeq" id="WP_179979867.1">
    <property type="nucleotide sequence ID" value="NZ_LT608333.1"/>
</dbReference>
<dbReference type="PANTHER" id="PTHR43483">
    <property type="entry name" value="MEMBRANE TRANSPORTER PROTEIN HI_0806-RELATED"/>
    <property type="match status" value="1"/>
</dbReference>
<feature type="transmembrane region" description="Helical" evidence="5">
    <location>
        <begin position="81"/>
        <end position="100"/>
    </location>
</feature>
<keyword evidence="5" id="KW-1003">Cell membrane</keyword>
<feature type="transmembrane region" description="Helical" evidence="5">
    <location>
        <begin position="7"/>
        <end position="35"/>
    </location>
</feature>
<feature type="transmembrane region" description="Helical" evidence="5">
    <location>
        <begin position="106"/>
        <end position="125"/>
    </location>
</feature>
<gene>
    <name evidence="6" type="ORF">KL86DES1_20141</name>
</gene>
<dbReference type="GO" id="GO:0005886">
    <property type="term" value="C:plasma membrane"/>
    <property type="evidence" value="ECO:0007669"/>
    <property type="project" value="UniProtKB-SubCell"/>
</dbReference>
<dbReference type="EMBL" id="FMJC01000002">
    <property type="protein sequence ID" value="SCM71700.1"/>
    <property type="molecule type" value="Genomic_DNA"/>
</dbReference>
<comment type="subcellular location">
    <subcellularLocation>
        <location evidence="5">Cell membrane</location>
        <topology evidence="5">Multi-pass membrane protein</topology>
    </subcellularLocation>
    <subcellularLocation>
        <location evidence="1">Membrane</location>
        <topology evidence="1">Multi-pass membrane protein</topology>
    </subcellularLocation>
</comment>
<keyword evidence="4 5" id="KW-0472">Membrane</keyword>
<evidence type="ECO:0000313" key="6">
    <source>
        <dbReference type="EMBL" id="SCM71700.1"/>
    </source>
</evidence>
<comment type="similarity">
    <text evidence="5">Belongs to the 4-toluene sulfonate uptake permease (TSUP) (TC 2.A.102) family.</text>
</comment>
<evidence type="ECO:0000256" key="3">
    <source>
        <dbReference type="ARBA" id="ARBA00022989"/>
    </source>
</evidence>
<feature type="transmembrane region" description="Helical" evidence="5">
    <location>
        <begin position="177"/>
        <end position="198"/>
    </location>
</feature>